<feature type="transmembrane region" description="Helical" evidence="1">
    <location>
        <begin position="173"/>
        <end position="194"/>
    </location>
</feature>
<accession>A0AAV2APY2</accession>
<dbReference type="EMBL" id="CAXIEN010000197">
    <property type="protein sequence ID" value="CAL1286001.1"/>
    <property type="molecule type" value="Genomic_DNA"/>
</dbReference>
<sequence>MVISALKTSLALDSQKRYKDTEFKAILDEDATGFVEVSDKYTRVSRIFSIFLLLICADIFLAHGMFLNQGVIKITLPYLTSHVFIIAAWGTLRRKKRQLTTLLVEAQNLQVYAHDKILNFIVIMISITVSIFSILLTLLLNESNEKRFFYGFEVENYWAKIVIMMLKNGLYCVIYPCIAHAITLLYCVLCLRCLSKINFLCEKITQCSPANFGISKQLSILKNRIQIRDILFEVEAVFAVPVFCAIVGNILMCASVIGWYLVKEWNDTNIAWKMNIAFYAINAFSNVMATAWVASELAISMKKFKETLIQKTEKRLLYCDAKGEQYLKTDLLAEPDFVLTGCNIIYFNRSTILALVGTLLTYTILLVNTS</sequence>
<feature type="transmembrane region" description="Helical" evidence="1">
    <location>
        <begin position="236"/>
        <end position="261"/>
    </location>
</feature>
<feature type="transmembrane region" description="Helical" evidence="1">
    <location>
        <begin position="117"/>
        <end position="140"/>
    </location>
</feature>
<proteinExistence type="predicted"/>
<keyword evidence="1" id="KW-0812">Transmembrane</keyword>
<evidence type="ECO:0000256" key="1">
    <source>
        <dbReference type="SAM" id="Phobius"/>
    </source>
</evidence>
<feature type="transmembrane region" description="Helical" evidence="1">
    <location>
        <begin position="47"/>
        <end position="66"/>
    </location>
</feature>
<evidence type="ECO:0000313" key="3">
    <source>
        <dbReference type="Proteomes" id="UP001497382"/>
    </source>
</evidence>
<keyword evidence="1" id="KW-0472">Membrane</keyword>
<dbReference type="AlphaFoldDB" id="A0AAV2APY2"/>
<keyword evidence="1" id="KW-1133">Transmembrane helix</keyword>
<feature type="transmembrane region" description="Helical" evidence="1">
    <location>
        <begin position="72"/>
        <end position="92"/>
    </location>
</feature>
<protein>
    <recommendedName>
        <fullName evidence="4">Gustatory receptor</fullName>
    </recommendedName>
</protein>
<name>A0AAV2APY2_9ARAC</name>
<comment type="caution">
    <text evidence="2">The sequence shown here is derived from an EMBL/GenBank/DDBJ whole genome shotgun (WGS) entry which is preliminary data.</text>
</comment>
<keyword evidence="3" id="KW-1185">Reference proteome</keyword>
<feature type="transmembrane region" description="Helical" evidence="1">
    <location>
        <begin position="276"/>
        <end position="295"/>
    </location>
</feature>
<gene>
    <name evidence="2" type="ORF">LARSCL_LOCUS14009</name>
</gene>
<reference evidence="2 3" key="1">
    <citation type="submission" date="2024-04" db="EMBL/GenBank/DDBJ databases">
        <authorList>
            <person name="Rising A."/>
            <person name="Reimegard J."/>
            <person name="Sonavane S."/>
            <person name="Akerstrom W."/>
            <person name="Nylinder S."/>
            <person name="Hedman E."/>
            <person name="Kallberg Y."/>
        </authorList>
    </citation>
    <scope>NUCLEOTIDE SEQUENCE [LARGE SCALE GENOMIC DNA]</scope>
</reference>
<evidence type="ECO:0008006" key="4">
    <source>
        <dbReference type="Google" id="ProtNLM"/>
    </source>
</evidence>
<organism evidence="2 3">
    <name type="scientific">Larinioides sclopetarius</name>
    <dbReference type="NCBI Taxonomy" id="280406"/>
    <lineage>
        <taxon>Eukaryota</taxon>
        <taxon>Metazoa</taxon>
        <taxon>Ecdysozoa</taxon>
        <taxon>Arthropoda</taxon>
        <taxon>Chelicerata</taxon>
        <taxon>Arachnida</taxon>
        <taxon>Araneae</taxon>
        <taxon>Araneomorphae</taxon>
        <taxon>Entelegynae</taxon>
        <taxon>Araneoidea</taxon>
        <taxon>Araneidae</taxon>
        <taxon>Larinioides</taxon>
    </lineage>
</organism>
<evidence type="ECO:0000313" key="2">
    <source>
        <dbReference type="EMBL" id="CAL1286001.1"/>
    </source>
</evidence>
<dbReference type="Proteomes" id="UP001497382">
    <property type="component" value="Unassembled WGS sequence"/>
</dbReference>